<dbReference type="InterPro" id="IPR036942">
    <property type="entry name" value="Beta-barrel_TonB_sf"/>
</dbReference>
<dbReference type="InterPro" id="IPR000531">
    <property type="entry name" value="Beta-barrel_TonB"/>
</dbReference>
<name>A0A6V7CM21_9XANT</name>
<dbReference type="PANTHER" id="PTHR32552">
    <property type="entry name" value="FERRICHROME IRON RECEPTOR-RELATED"/>
    <property type="match status" value="1"/>
</dbReference>
<organism evidence="15">
    <name type="scientific">Xanthomonas hortorum pv. gardneri</name>
    <dbReference type="NCBI Taxonomy" id="2754056"/>
    <lineage>
        <taxon>Bacteria</taxon>
        <taxon>Pseudomonadati</taxon>
        <taxon>Pseudomonadota</taxon>
        <taxon>Gammaproteobacteria</taxon>
        <taxon>Lysobacterales</taxon>
        <taxon>Lysobacteraceae</taxon>
        <taxon>Xanthomonas</taxon>
    </lineage>
</organism>
<dbReference type="AlphaFoldDB" id="A0A6V7CM21"/>
<dbReference type="PROSITE" id="PS52016">
    <property type="entry name" value="TONB_DEPENDENT_REC_3"/>
    <property type="match status" value="1"/>
</dbReference>
<comment type="subcellular location">
    <subcellularLocation>
        <location evidence="1 10">Cell outer membrane</location>
        <topology evidence="1 10">Multi-pass membrane protein</topology>
    </subcellularLocation>
</comment>
<dbReference type="Pfam" id="PF00593">
    <property type="entry name" value="TonB_dep_Rec_b-barrel"/>
    <property type="match status" value="1"/>
</dbReference>
<evidence type="ECO:0000256" key="2">
    <source>
        <dbReference type="ARBA" id="ARBA00009810"/>
    </source>
</evidence>
<evidence type="ECO:0000256" key="6">
    <source>
        <dbReference type="ARBA" id="ARBA00023077"/>
    </source>
</evidence>
<keyword evidence="8 15" id="KW-0675">Receptor</keyword>
<dbReference type="GO" id="GO:0015344">
    <property type="term" value="F:siderophore uptake transmembrane transporter activity"/>
    <property type="evidence" value="ECO:0007669"/>
    <property type="project" value="TreeGrafter"/>
</dbReference>
<dbReference type="Gene3D" id="2.40.170.20">
    <property type="entry name" value="TonB-dependent receptor, beta-barrel domain"/>
    <property type="match status" value="1"/>
</dbReference>
<evidence type="ECO:0000259" key="14">
    <source>
        <dbReference type="Pfam" id="PF07715"/>
    </source>
</evidence>
<sequence>MRAHVPHFLSLRPRARLAVAIACCCAAPIAWSQQAATPLDTAKTLDTLTVTADGSQVELPPDYSGGQVATGGRVGLFGNLDVMDTPFNSMNFTAELMRNQQARSVADVVQNDPAVRVARGFGNFQELYVVRGFPVFSDDMSYNGLYGLLPRQYVAAEFLERVEVFRGANSFINGAAPGGSGVGGAFNLVPKRAGENDVTRLTLGTETGGQVYAAADASYRFGPDRAWGLRANLARRDGENATDEDRELGMGSLGVDYRGERLRLSADIGWQDQRTDRPRPSITPVGGIPIAPDADTNFAQPWTFAQERDTFGVIRAEYDLTDSVMAWAAIGMRDSDEHNVLANPNADAAGNLNTGRFDNYREDKVTTGDVGIRATFDTGRVGHRLSASASAFKLDSKNAFAFGGYGTAVGTLYDPVAVAPLGGLFPGGVLFEPLTTSKNQTRSVAIADTLTFADDRILLTLGARHQKLEQYGYDYNTGAQLSSYSDSVVTPVGAVVFKFGRAVSLYANYAEALLPGQEVPAVSGSTPLENAGELLAPFKSKQFEVGAKYDAGSYGATAALFRINQPNTIVSNARLTSDGEQRNQGLELSFYGQPIDGLRALGGIMLLDAGYNKTQDGVNEGNDVLGVPEKQANLGLEWDIAALPGLTVDGRAVYTDRQYADAVNVLEIPSWTRFDLGARYAFQAAGKAWSVRARVDNLFDRSFWSSVGGASGANYLVLAAPRTFTVSFSIDL</sequence>
<feature type="chain" id="PRO_5036193061" evidence="12">
    <location>
        <begin position="36"/>
        <end position="732"/>
    </location>
</feature>
<keyword evidence="12" id="KW-0732">Signal</keyword>
<evidence type="ECO:0000256" key="12">
    <source>
        <dbReference type="SAM" id="SignalP"/>
    </source>
</evidence>
<comment type="similarity">
    <text evidence="2 10 11">Belongs to the TonB-dependent receptor family.</text>
</comment>
<dbReference type="EMBL" id="LR828253">
    <property type="protein sequence ID" value="CAD0317483.1"/>
    <property type="molecule type" value="Genomic_DNA"/>
</dbReference>
<evidence type="ECO:0000256" key="10">
    <source>
        <dbReference type="PROSITE-ProRule" id="PRU01360"/>
    </source>
</evidence>
<dbReference type="InterPro" id="IPR012910">
    <property type="entry name" value="Plug_dom"/>
</dbReference>
<evidence type="ECO:0000256" key="9">
    <source>
        <dbReference type="ARBA" id="ARBA00023237"/>
    </source>
</evidence>
<keyword evidence="9 10" id="KW-0998">Cell outer membrane</keyword>
<reference evidence="15" key="1">
    <citation type="submission" date="2020-07" db="EMBL/GenBank/DDBJ databases">
        <authorList>
            <person name="Pothier F. J."/>
        </authorList>
    </citation>
    <scope>NUCLEOTIDE SEQUENCE</scope>
    <source>
        <strain evidence="15">CFBP 8129</strain>
    </source>
</reference>
<dbReference type="Pfam" id="PF07715">
    <property type="entry name" value="Plug"/>
    <property type="match status" value="1"/>
</dbReference>
<keyword evidence="4 10" id="KW-1134">Transmembrane beta strand</keyword>
<dbReference type="NCBIfam" id="TIGR01783">
    <property type="entry name" value="TonB-siderophor"/>
    <property type="match status" value="1"/>
</dbReference>
<dbReference type="InterPro" id="IPR039426">
    <property type="entry name" value="TonB-dep_rcpt-like"/>
</dbReference>
<keyword evidence="6 11" id="KW-0798">TonB box</keyword>
<accession>A0A6V7CM21</accession>
<evidence type="ECO:0000256" key="5">
    <source>
        <dbReference type="ARBA" id="ARBA00022692"/>
    </source>
</evidence>
<evidence type="ECO:0000259" key="13">
    <source>
        <dbReference type="Pfam" id="PF00593"/>
    </source>
</evidence>
<evidence type="ECO:0000256" key="11">
    <source>
        <dbReference type="RuleBase" id="RU003357"/>
    </source>
</evidence>
<evidence type="ECO:0000256" key="7">
    <source>
        <dbReference type="ARBA" id="ARBA00023136"/>
    </source>
</evidence>
<feature type="signal peptide" evidence="12">
    <location>
        <begin position="1"/>
        <end position="35"/>
    </location>
</feature>
<dbReference type="EMBL" id="LR828253">
    <property type="protein sequence ID" value="CAD0317472.1"/>
    <property type="molecule type" value="Genomic_DNA"/>
</dbReference>
<keyword evidence="5 10" id="KW-0812">Transmembrane</keyword>
<dbReference type="SUPFAM" id="SSF56935">
    <property type="entry name" value="Porins"/>
    <property type="match status" value="1"/>
</dbReference>
<dbReference type="RefSeq" id="WP_006448867.1">
    <property type="nucleotide sequence ID" value="NZ_CP018728.1"/>
</dbReference>
<evidence type="ECO:0000256" key="4">
    <source>
        <dbReference type="ARBA" id="ARBA00022452"/>
    </source>
</evidence>
<dbReference type="InterPro" id="IPR010105">
    <property type="entry name" value="TonB_sidphr_rcpt"/>
</dbReference>
<keyword evidence="3 10" id="KW-0813">Transport</keyword>
<dbReference type="Gene3D" id="2.170.130.10">
    <property type="entry name" value="TonB-dependent receptor, plug domain"/>
    <property type="match status" value="1"/>
</dbReference>
<proteinExistence type="inferred from homology"/>
<dbReference type="InterPro" id="IPR037066">
    <property type="entry name" value="Plug_dom_sf"/>
</dbReference>
<gene>
    <name evidence="15" type="primary">fcuA_1</name>
    <name evidence="15" type="ORF">CFBP8129_14110</name>
</gene>
<feature type="domain" description="TonB-dependent receptor-like beta-barrel" evidence="13">
    <location>
        <begin position="257"/>
        <end position="698"/>
    </location>
</feature>
<dbReference type="GO" id="GO:0009279">
    <property type="term" value="C:cell outer membrane"/>
    <property type="evidence" value="ECO:0007669"/>
    <property type="project" value="UniProtKB-SubCell"/>
</dbReference>
<keyword evidence="7 10" id="KW-0472">Membrane</keyword>
<dbReference type="CDD" id="cd01347">
    <property type="entry name" value="ligand_gated_channel"/>
    <property type="match status" value="1"/>
</dbReference>
<protein>
    <submittedName>
        <fullName evidence="15">Ferrichrome receptor FcuA</fullName>
    </submittedName>
</protein>
<dbReference type="GO" id="GO:0038023">
    <property type="term" value="F:signaling receptor activity"/>
    <property type="evidence" value="ECO:0007669"/>
    <property type="project" value="InterPro"/>
</dbReference>
<evidence type="ECO:0000256" key="8">
    <source>
        <dbReference type="ARBA" id="ARBA00023170"/>
    </source>
</evidence>
<dbReference type="GO" id="GO:0015891">
    <property type="term" value="P:siderophore transport"/>
    <property type="evidence" value="ECO:0007669"/>
    <property type="project" value="InterPro"/>
</dbReference>
<feature type="domain" description="TonB-dependent receptor plug" evidence="14">
    <location>
        <begin position="82"/>
        <end position="179"/>
    </location>
</feature>
<evidence type="ECO:0000256" key="3">
    <source>
        <dbReference type="ARBA" id="ARBA00022448"/>
    </source>
</evidence>
<evidence type="ECO:0000256" key="1">
    <source>
        <dbReference type="ARBA" id="ARBA00004571"/>
    </source>
</evidence>
<evidence type="ECO:0000313" key="15">
    <source>
        <dbReference type="EMBL" id="CAD0317472.1"/>
    </source>
</evidence>
<dbReference type="PANTHER" id="PTHR32552:SF82">
    <property type="entry name" value="FCUA PROTEIN"/>
    <property type="match status" value="1"/>
</dbReference>